<proteinExistence type="predicted"/>
<accession>A0A100VK70</accession>
<sequence length="124" mass="14186">MSKTDVEKLLLDLNEGQILTQQIFKGLDVEIYLDERDAPAFADEWMQSFERWAQDTVVAEEEVLRECREQAFKQTLALTGEPELAGYVSDDMGLIGAALLQDVMQDSFVNQLLESYRQGRLPLR</sequence>
<name>A0A100VK70_PAEAM</name>
<comment type="caution">
    <text evidence="1">The sequence shown here is derived from an EMBL/GenBank/DDBJ whole genome shotgun (WGS) entry which is preliminary data.</text>
</comment>
<reference evidence="1 2" key="1">
    <citation type="journal article" date="2016" name="Genome Announc.">
        <title>Draft Genome Sequence of Paenibacillus amylolyticus Heshi-A3, Isolated from Fermented Rice Bran in a Japanese Fermented Seafood Dish.</title>
        <authorList>
            <person name="Akuzawa S."/>
            <person name="Nagaoka J."/>
            <person name="Kanekatsu M."/>
            <person name="Kubota E."/>
            <person name="Ohtake R."/>
            <person name="Suzuki T."/>
            <person name="Kanesaki Y."/>
        </authorList>
    </citation>
    <scope>NUCLEOTIDE SEQUENCE [LARGE SCALE GENOMIC DNA]</scope>
    <source>
        <strain evidence="1 2">Heshi-A3</strain>
    </source>
</reference>
<evidence type="ECO:0000313" key="2">
    <source>
        <dbReference type="Proteomes" id="UP000069697"/>
    </source>
</evidence>
<organism evidence="1 2">
    <name type="scientific">Paenibacillus amylolyticus</name>
    <dbReference type="NCBI Taxonomy" id="1451"/>
    <lineage>
        <taxon>Bacteria</taxon>
        <taxon>Bacillati</taxon>
        <taxon>Bacillota</taxon>
        <taxon>Bacilli</taxon>
        <taxon>Bacillales</taxon>
        <taxon>Paenibacillaceae</taxon>
        <taxon>Paenibacillus</taxon>
    </lineage>
</organism>
<reference evidence="2" key="2">
    <citation type="submission" date="2016-01" db="EMBL/GenBank/DDBJ databases">
        <title>Draft Genome Sequence of Paenibacillus amylolyticus Heshi-A3 that Was Isolated from Fermented Rice Bran with Aging Salted Mackerel, Which Was Named Heshiko as Traditional Fermented Seafood in Japan.</title>
        <authorList>
            <person name="Akuzawa S."/>
            <person name="Nakagawa J."/>
            <person name="Kanekatsu T."/>
            <person name="Kubota E."/>
            <person name="Ohtake R."/>
            <person name="Suzuki T."/>
            <person name="Kanesaki Y."/>
        </authorList>
    </citation>
    <scope>NUCLEOTIDE SEQUENCE [LARGE SCALE GENOMIC DNA]</scope>
    <source>
        <strain evidence="2">Heshi-A3</strain>
    </source>
</reference>
<protein>
    <submittedName>
        <fullName evidence="1">Uncharacterized protein</fullName>
    </submittedName>
</protein>
<evidence type="ECO:0000313" key="1">
    <source>
        <dbReference type="EMBL" id="GAS81284.1"/>
    </source>
</evidence>
<dbReference type="AlphaFoldDB" id="A0A100VK70"/>
<dbReference type="EMBL" id="BCNV01000001">
    <property type="protein sequence ID" value="GAS81284.1"/>
    <property type="molecule type" value="Genomic_DNA"/>
</dbReference>
<dbReference type="Proteomes" id="UP000069697">
    <property type="component" value="Unassembled WGS sequence"/>
</dbReference>
<dbReference type="RefSeq" id="WP_062834011.1">
    <property type="nucleotide sequence ID" value="NZ_BCNV01000001.1"/>
</dbReference>
<gene>
    <name evidence="1" type="ORF">PAHA3_1358</name>
</gene>